<comment type="caution">
    <text evidence="2">The sequence shown here is derived from an EMBL/GenBank/DDBJ whole genome shotgun (WGS) entry which is preliminary data.</text>
</comment>
<feature type="non-terminal residue" evidence="2">
    <location>
        <position position="1"/>
    </location>
</feature>
<proteinExistence type="predicted"/>
<organism evidence="2 3">
    <name type="scientific">Gossypium stocksii</name>
    <dbReference type="NCBI Taxonomy" id="47602"/>
    <lineage>
        <taxon>Eukaryota</taxon>
        <taxon>Viridiplantae</taxon>
        <taxon>Streptophyta</taxon>
        <taxon>Embryophyta</taxon>
        <taxon>Tracheophyta</taxon>
        <taxon>Spermatophyta</taxon>
        <taxon>Magnoliopsida</taxon>
        <taxon>eudicotyledons</taxon>
        <taxon>Gunneridae</taxon>
        <taxon>Pentapetalae</taxon>
        <taxon>rosids</taxon>
        <taxon>malvids</taxon>
        <taxon>Malvales</taxon>
        <taxon>Malvaceae</taxon>
        <taxon>Malvoideae</taxon>
        <taxon>Gossypium</taxon>
    </lineage>
</organism>
<keyword evidence="1" id="KW-1133">Transmembrane helix</keyword>
<evidence type="ECO:0000256" key="1">
    <source>
        <dbReference type="SAM" id="Phobius"/>
    </source>
</evidence>
<name>A0A9D3WFA1_9ROSI</name>
<reference evidence="2 3" key="1">
    <citation type="journal article" date="2021" name="Plant Biotechnol. J.">
        <title>Multi-omics assisted identification of the key and species-specific regulatory components of drought-tolerant mechanisms in Gossypium stocksii.</title>
        <authorList>
            <person name="Yu D."/>
            <person name="Ke L."/>
            <person name="Zhang D."/>
            <person name="Wu Y."/>
            <person name="Sun Y."/>
            <person name="Mei J."/>
            <person name="Sun J."/>
            <person name="Sun Y."/>
        </authorList>
    </citation>
    <scope>NUCLEOTIDE SEQUENCE [LARGE SCALE GENOMIC DNA]</scope>
    <source>
        <strain evidence="3">cv. E1</strain>
        <tissue evidence="2">Leaf</tissue>
    </source>
</reference>
<keyword evidence="3" id="KW-1185">Reference proteome</keyword>
<keyword evidence="1" id="KW-0472">Membrane</keyword>
<dbReference type="Proteomes" id="UP000828251">
    <property type="component" value="Unassembled WGS sequence"/>
</dbReference>
<evidence type="ECO:0000313" key="2">
    <source>
        <dbReference type="EMBL" id="KAH1122446.1"/>
    </source>
</evidence>
<gene>
    <name evidence="2" type="ORF">J1N35_005606</name>
</gene>
<feature type="transmembrane region" description="Helical" evidence="1">
    <location>
        <begin position="81"/>
        <end position="102"/>
    </location>
</feature>
<protein>
    <submittedName>
        <fullName evidence="2">Uncharacterized protein</fullName>
    </submittedName>
</protein>
<sequence>SFVQLPQHIGSHPKTRKVYCRSSRWNLCIRWSGSKQSSQSKARPHCLLSSPAYMATRNRSITKRVIFNPLDILSDATVASWIYMVVILLFIYLFCTIMDVHFQRLHFWKSQRM</sequence>
<accession>A0A9D3WFA1</accession>
<evidence type="ECO:0000313" key="3">
    <source>
        <dbReference type="Proteomes" id="UP000828251"/>
    </source>
</evidence>
<dbReference type="EMBL" id="JAIQCV010000002">
    <property type="protein sequence ID" value="KAH1122446.1"/>
    <property type="molecule type" value="Genomic_DNA"/>
</dbReference>
<dbReference type="AlphaFoldDB" id="A0A9D3WFA1"/>
<keyword evidence="1" id="KW-0812">Transmembrane</keyword>